<evidence type="ECO:0000259" key="1">
    <source>
        <dbReference type="Pfam" id="PF13456"/>
    </source>
</evidence>
<dbReference type="InterPro" id="IPR036397">
    <property type="entry name" value="RNaseH_sf"/>
</dbReference>
<dbReference type="Proteomes" id="UP000636709">
    <property type="component" value="Unassembled WGS sequence"/>
</dbReference>
<proteinExistence type="predicted"/>
<dbReference type="GO" id="GO:0003676">
    <property type="term" value="F:nucleic acid binding"/>
    <property type="evidence" value="ECO:0007669"/>
    <property type="project" value="InterPro"/>
</dbReference>
<dbReference type="EMBL" id="JACEFO010000036">
    <property type="protein sequence ID" value="KAF8783763.1"/>
    <property type="molecule type" value="Genomic_DNA"/>
</dbReference>
<evidence type="ECO:0000313" key="3">
    <source>
        <dbReference type="Proteomes" id="UP000636709"/>
    </source>
</evidence>
<feature type="domain" description="RNase H type-1" evidence="1">
    <location>
        <begin position="15"/>
        <end position="137"/>
    </location>
</feature>
<keyword evidence="3" id="KW-1185">Reference proteome</keyword>
<dbReference type="Gene3D" id="3.30.420.10">
    <property type="entry name" value="Ribonuclease H-like superfamily/Ribonuclease H"/>
    <property type="match status" value="1"/>
</dbReference>
<dbReference type="AlphaFoldDB" id="A0A835G0E6"/>
<comment type="caution">
    <text evidence="2">The sequence shown here is derived from an EMBL/GenBank/DDBJ whole genome shotgun (WGS) entry which is preliminary data.</text>
</comment>
<gene>
    <name evidence="2" type="ORF">HU200_000197</name>
</gene>
<dbReference type="InterPro" id="IPR052929">
    <property type="entry name" value="RNase_H-like_EbsB-rel"/>
</dbReference>
<dbReference type="CDD" id="cd06222">
    <property type="entry name" value="RNase_H_like"/>
    <property type="match status" value="1"/>
</dbReference>
<reference evidence="2" key="1">
    <citation type="submission" date="2020-07" db="EMBL/GenBank/DDBJ databases">
        <title>Genome sequence and genetic diversity analysis of an under-domesticated orphan crop, white fonio (Digitaria exilis).</title>
        <authorList>
            <person name="Bennetzen J.L."/>
            <person name="Chen S."/>
            <person name="Ma X."/>
            <person name="Wang X."/>
            <person name="Yssel A.E.J."/>
            <person name="Chaluvadi S.R."/>
            <person name="Johnson M."/>
            <person name="Gangashetty P."/>
            <person name="Hamidou F."/>
            <person name="Sanogo M.D."/>
            <person name="Zwaenepoel A."/>
            <person name="Wallace J."/>
            <person name="Van De Peer Y."/>
            <person name="Van Deynze A."/>
        </authorList>
    </citation>
    <scope>NUCLEOTIDE SEQUENCE</scope>
    <source>
        <tissue evidence="2">Leaves</tissue>
    </source>
</reference>
<dbReference type="InterPro" id="IPR044730">
    <property type="entry name" value="RNase_H-like_dom_plant"/>
</dbReference>
<dbReference type="PANTHER" id="PTHR47074:SF70">
    <property type="entry name" value="OS07G0513450 PROTEIN"/>
    <property type="match status" value="1"/>
</dbReference>
<dbReference type="InterPro" id="IPR002156">
    <property type="entry name" value="RNaseH_domain"/>
</dbReference>
<dbReference type="GO" id="GO:0004523">
    <property type="term" value="F:RNA-DNA hybrid ribonuclease activity"/>
    <property type="evidence" value="ECO:0007669"/>
    <property type="project" value="InterPro"/>
</dbReference>
<protein>
    <recommendedName>
        <fullName evidence="1">RNase H type-1 domain-containing protein</fullName>
    </recommendedName>
</protein>
<dbReference type="Pfam" id="PF13456">
    <property type="entry name" value="RVT_3"/>
    <property type="match status" value="1"/>
</dbReference>
<organism evidence="2 3">
    <name type="scientific">Digitaria exilis</name>
    <dbReference type="NCBI Taxonomy" id="1010633"/>
    <lineage>
        <taxon>Eukaryota</taxon>
        <taxon>Viridiplantae</taxon>
        <taxon>Streptophyta</taxon>
        <taxon>Embryophyta</taxon>
        <taxon>Tracheophyta</taxon>
        <taxon>Spermatophyta</taxon>
        <taxon>Magnoliopsida</taxon>
        <taxon>Liliopsida</taxon>
        <taxon>Poales</taxon>
        <taxon>Poaceae</taxon>
        <taxon>PACMAD clade</taxon>
        <taxon>Panicoideae</taxon>
        <taxon>Panicodae</taxon>
        <taxon>Paniceae</taxon>
        <taxon>Anthephorinae</taxon>
        <taxon>Digitaria</taxon>
    </lineage>
</organism>
<sequence>MKRSGNTLPDVLKINTDGAFRANEKNDAWGFVIRDNEGHGVLAGSGCLTAVNDALAAEGEACIAALESAMDRGISNIIIETDSTNLVWALQSNAFDQAQGGVIFREIRDMLELHFAVSNVCYVTRSFNQCAHVLAQSGLDRGPGSPSDLG</sequence>
<dbReference type="InterPro" id="IPR012337">
    <property type="entry name" value="RNaseH-like_sf"/>
</dbReference>
<dbReference type="SUPFAM" id="SSF53098">
    <property type="entry name" value="Ribonuclease H-like"/>
    <property type="match status" value="1"/>
</dbReference>
<evidence type="ECO:0000313" key="2">
    <source>
        <dbReference type="EMBL" id="KAF8783763.1"/>
    </source>
</evidence>
<dbReference type="OrthoDB" id="695987at2759"/>
<dbReference type="PANTHER" id="PTHR47074">
    <property type="entry name" value="BNAC02G40300D PROTEIN"/>
    <property type="match status" value="1"/>
</dbReference>
<accession>A0A835G0E6</accession>
<name>A0A835G0E6_9POAL</name>